<feature type="region of interest" description="Disordered" evidence="1">
    <location>
        <begin position="54"/>
        <end position="75"/>
    </location>
</feature>
<protein>
    <submittedName>
        <fullName evidence="2">Uncharacterized protein</fullName>
    </submittedName>
</protein>
<organism evidence="2 3">
    <name type="scientific">Rubripirellula obstinata</name>
    <dbReference type="NCBI Taxonomy" id="406547"/>
    <lineage>
        <taxon>Bacteria</taxon>
        <taxon>Pseudomonadati</taxon>
        <taxon>Planctomycetota</taxon>
        <taxon>Planctomycetia</taxon>
        <taxon>Pirellulales</taxon>
        <taxon>Pirellulaceae</taxon>
        <taxon>Rubripirellula</taxon>
    </lineage>
</organism>
<comment type="caution">
    <text evidence="2">The sequence shown here is derived from an EMBL/GenBank/DDBJ whole genome shotgun (WGS) entry which is preliminary data.</text>
</comment>
<evidence type="ECO:0000256" key="1">
    <source>
        <dbReference type="SAM" id="MobiDB-lite"/>
    </source>
</evidence>
<dbReference type="EMBL" id="VRLW01000001">
    <property type="protein sequence ID" value="KAA1260807.1"/>
    <property type="molecule type" value="Genomic_DNA"/>
</dbReference>
<sequence>MLTSLFSFNQEAIDRCTYERATFIVAFRSGRGISYCVLGPEGRQLPAGCASTRMATPHQFSGSVTRRSRETEPEN</sequence>
<accession>A0A5B1CHX9</accession>
<gene>
    <name evidence="2" type="ORF">LF1_33490</name>
</gene>
<dbReference type="Proteomes" id="UP000322699">
    <property type="component" value="Unassembled WGS sequence"/>
</dbReference>
<reference evidence="2 3" key="1">
    <citation type="submission" date="2019-08" db="EMBL/GenBank/DDBJ databases">
        <title>Deep-cultivation of Planctomycetes and their phenomic and genomic characterization uncovers novel biology.</title>
        <authorList>
            <person name="Wiegand S."/>
            <person name="Jogler M."/>
            <person name="Boedeker C."/>
            <person name="Pinto D."/>
            <person name="Vollmers J."/>
            <person name="Rivas-Marin E."/>
            <person name="Kohn T."/>
            <person name="Peeters S.H."/>
            <person name="Heuer A."/>
            <person name="Rast P."/>
            <person name="Oberbeckmann S."/>
            <person name="Bunk B."/>
            <person name="Jeske O."/>
            <person name="Meyerdierks A."/>
            <person name="Storesund J.E."/>
            <person name="Kallscheuer N."/>
            <person name="Luecker S."/>
            <person name="Lage O.M."/>
            <person name="Pohl T."/>
            <person name="Merkel B.J."/>
            <person name="Hornburger P."/>
            <person name="Mueller R.-W."/>
            <person name="Bruemmer F."/>
            <person name="Labrenz M."/>
            <person name="Spormann A.M."/>
            <person name="Op Den Camp H."/>
            <person name="Overmann J."/>
            <person name="Amann R."/>
            <person name="Jetten M.S.M."/>
            <person name="Mascher T."/>
            <person name="Medema M.H."/>
            <person name="Devos D.P."/>
            <person name="Kaster A.-K."/>
            <person name="Ovreas L."/>
            <person name="Rohde M."/>
            <person name="Galperin M.Y."/>
            <person name="Jogler C."/>
        </authorList>
    </citation>
    <scope>NUCLEOTIDE SEQUENCE [LARGE SCALE GENOMIC DNA]</scope>
    <source>
        <strain evidence="2 3">LF1</strain>
    </source>
</reference>
<dbReference type="AlphaFoldDB" id="A0A5B1CHX9"/>
<name>A0A5B1CHX9_9BACT</name>
<proteinExistence type="predicted"/>
<keyword evidence="3" id="KW-1185">Reference proteome</keyword>
<evidence type="ECO:0000313" key="2">
    <source>
        <dbReference type="EMBL" id="KAA1260807.1"/>
    </source>
</evidence>
<evidence type="ECO:0000313" key="3">
    <source>
        <dbReference type="Proteomes" id="UP000322699"/>
    </source>
</evidence>